<evidence type="ECO:0000313" key="7">
    <source>
        <dbReference type="EMBL" id="HIZ09450.1"/>
    </source>
</evidence>
<dbReference type="Proteomes" id="UP000824025">
    <property type="component" value="Unassembled WGS sequence"/>
</dbReference>
<keyword evidence="2 5" id="KW-0812">Transmembrane</keyword>
<dbReference type="GO" id="GO:0016020">
    <property type="term" value="C:membrane"/>
    <property type="evidence" value="ECO:0007669"/>
    <property type="project" value="UniProtKB-SubCell"/>
</dbReference>
<feature type="transmembrane region" description="Helical" evidence="5">
    <location>
        <begin position="241"/>
        <end position="260"/>
    </location>
</feature>
<feature type="transmembrane region" description="Helical" evidence="5">
    <location>
        <begin position="68"/>
        <end position="85"/>
    </location>
</feature>
<evidence type="ECO:0000256" key="1">
    <source>
        <dbReference type="ARBA" id="ARBA00004141"/>
    </source>
</evidence>
<evidence type="ECO:0000259" key="6">
    <source>
        <dbReference type="Pfam" id="PF01061"/>
    </source>
</evidence>
<accession>A0A9D2D6S1</accession>
<dbReference type="AlphaFoldDB" id="A0A9D2D6S1"/>
<evidence type="ECO:0000256" key="5">
    <source>
        <dbReference type="SAM" id="Phobius"/>
    </source>
</evidence>
<proteinExistence type="predicted"/>
<comment type="caution">
    <text evidence="7">The sequence shown here is derived from an EMBL/GenBank/DDBJ whole genome shotgun (WGS) entry which is preliminary data.</text>
</comment>
<gene>
    <name evidence="7" type="ORF">H9726_03070</name>
</gene>
<dbReference type="InterPro" id="IPR013525">
    <property type="entry name" value="ABC2_TM"/>
</dbReference>
<feature type="transmembrane region" description="Helical" evidence="5">
    <location>
        <begin position="113"/>
        <end position="137"/>
    </location>
</feature>
<comment type="subcellular location">
    <subcellularLocation>
        <location evidence="1">Membrane</location>
        <topology evidence="1">Multi-pass membrane protein</topology>
    </subcellularLocation>
</comment>
<dbReference type="EMBL" id="DXCF01000016">
    <property type="protein sequence ID" value="HIZ09450.1"/>
    <property type="molecule type" value="Genomic_DNA"/>
</dbReference>
<feature type="transmembrane region" description="Helical" evidence="5">
    <location>
        <begin position="143"/>
        <end position="170"/>
    </location>
</feature>
<dbReference type="GO" id="GO:0140359">
    <property type="term" value="F:ABC-type transporter activity"/>
    <property type="evidence" value="ECO:0007669"/>
    <property type="project" value="InterPro"/>
</dbReference>
<evidence type="ECO:0000256" key="4">
    <source>
        <dbReference type="ARBA" id="ARBA00023136"/>
    </source>
</evidence>
<dbReference type="Pfam" id="PF01061">
    <property type="entry name" value="ABC2_membrane"/>
    <property type="match status" value="1"/>
</dbReference>
<evidence type="ECO:0000256" key="2">
    <source>
        <dbReference type="ARBA" id="ARBA00022692"/>
    </source>
</evidence>
<evidence type="ECO:0000313" key="8">
    <source>
        <dbReference type="Proteomes" id="UP000824025"/>
    </source>
</evidence>
<name>A0A9D2D6S1_9FIRM</name>
<feature type="transmembrane region" description="Helical" evidence="5">
    <location>
        <begin position="177"/>
        <end position="196"/>
    </location>
</feature>
<reference evidence="7" key="2">
    <citation type="submission" date="2021-04" db="EMBL/GenBank/DDBJ databases">
        <authorList>
            <person name="Gilroy R."/>
        </authorList>
    </citation>
    <scope>NUCLEOTIDE SEQUENCE</scope>
    <source>
        <strain evidence="7">CHK192-19661</strain>
    </source>
</reference>
<evidence type="ECO:0000256" key="3">
    <source>
        <dbReference type="ARBA" id="ARBA00022989"/>
    </source>
</evidence>
<protein>
    <submittedName>
        <fullName evidence="7">ABC transporter permease</fullName>
    </submittedName>
</protein>
<feature type="domain" description="ABC-2 type transporter transmembrane" evidence="6">
    <location>
        <begin position="15"/>
        <end position="214"/>
    </location>
</feature>
<reference evidence="7" key="1">
    <citation type="journal article" date="2021" name="PeerJ">
        <title>Extensive microbial diversity within the chicken gut microbiome revealed by metagenomics and culture.</title>
        <authorList>
            <person name="Gilroy R."/>
            <person name="Ravi A."/>
            <person name="Getino M."/>
            <person name="Pursley I."/>
            <person name="Horton D.L."/>
            <person name="Alikhan N.F."/>
            <person name="Baker D."/>
            <person name="Gharbi K."/>
            <person name="Hall N."/>
            <person name="Watson M."/>
            <person name="Adriaenssens E.M."/>
            <person name="Foster-Nyarko E."/>
            <person name="Jarju S."/>
            <person name="Secka A."/>
            <person name="Antonio M."/>
            <person name="Oren A."/>
            <person name="Chaudhuri R.R."/>
            <person name="La Ragione R."/>
            <person name="Hildebrand F."/>
            <person name="Pallen M.J."/>
        </authorList>
    </citation>
    <scope>NUCLEOTIDE SEQUENCE</scope>
    <source>
        <strain evidence="7">CHK192-19661</strain>
    </source>
</reference>
<keyword evidence="4 5" id="KW-0472">Membrane</keyword>
<organism evidence="7 8">
    <name type="scientific">Candidatus Borkfalkia avicola</name>
    <dbReference type="NCBI Taxonomy" id="2838503"/>
    <lineage>
        <taxon>Bacteria</taxon>
        <taxon>Bacillati</taxon>
        <taxon>Bacillota</taxon>
        <taxon>Clostridia</taxon>
        <taxon>Christensenellales</taxon>
        <taxon>Christensenellaceae</taxon>
        <taxon>Candidatus Borkfalkia</taxon>
    </lineage>
</organism>
<sequence length="270" mass="29418">MKKFKRRSARMNAQHFRVLTRRYFRQIFSSPGTLLPLVLQAPVMLLVLFVAADGAAFANRDLTQSNVILFMLVVMAALSGILNSYREICKERDILAREVFGGLDTTAYALSKFTVLAACGAAQCIVLFGGSLLFIDFCFPTPAAGYPLCLAAMILTDLAMTAIGLFLSALLKKQESAILPVLLLIIVQVVFCDSLIRLDGAAGLIKYITPAAWGTAVFGKACGLNGWSEWFSRPLYGVNPLISLAALAAITALFVLLTAAKLRRTYRHKD</sequence>
<keyword evidence="3 5" id="KW-1133">Transmembrane helix</keyword>